<keyword evidence="3 4" id="KW-0446">Lipid-binding</keyword>
<comment type="caution">
    <text evidence="7">The sequence shown here is derived from an EMBL/GenBank/DDBJ whole genome shotgun (WGS) entry which is preliminary data.</text>
</comment>
<accession>A0ABD3BDS2</accession>
<dbReference type="InterPro" id="IPR000528">
    <property type="entry name" value="Plant_nsLTP"/>
</dbReference>
<dbReference type="AlphaFoldDB" id="A0ABD3BDS2"/>
<evidence type="ECO:0000256" key="3">
    <source>
        <dbReference type="ARBA" id="ARBA00023121"/>
    </source>
</evidence>
<dbReference type="GO" id="GO:0008289">
    <property type="term" value="F:lipid binding"/>
    <property type="evidence" value="ECO:0007669"/>
    <property type="project" value="UniProtKB-KW"/>
</dbReference>
<feature type="signal peptide" evidence="5">
    <location>
        <begin position="1"/>
        <end position="25"/>
    </location>
</feature>
<comment type="function">
    <text evidence="4">Plant non-specific lipid-transfer proteins transfer phospholipids as well as galactolipids across membranes. May play a role in wax or cutin deposition in the cell walls of expanding epidermal cells and certain secretory tissues.</text>
</comment>
<evidence type="ECO:0000256" key="1">
    <source>
        <dbReference type="ARBA" id="ARBA00009748"/>
    </source>
</evidence>
<dbReference type="EMBL" id="JAVIJP010000100">
    <property type="protein sequence ID" value="KAL3615530.1"/>
    <property type="molecule type" value="Genomic_DNA"/>
</dbReference>
<feature type="chain" id="PRO_5044859976" description="Non-specific lipid-transfer protein" evidence="5">
    <location>
        <begin position="26"/>
        <end position="144"/>
    </location>
</feature>
<keyword evidence="5" id="KW-0732">Signal</keyword>
<keyword evidence="8" id="KW-1185">Reference proteome</keyword>
<comment type="similarity">
    <text evidence="1 4">Belongs to the plant LTP family.</text>
</comment>
<reference evidence="8" key="1">
    <citation type="journal article" date="2024" name="IScience">
        <title>Strigolactones Initiate the Formation of Haustorium-like Structures in Castilleja.</title>
        <authorList>
            <person name="Buerger M."/>
            <person name="Peterson D."/>
            <person name="Chory J."/>
        </authorList>
    </citation>
    <scope>NUCLEOTIDE SEQUENCE [LARGE SCALE GENOMIC DNA]</scope>
</reference>
<dbReference type="PANTHER" id="PTHR33076">
    <property type="entry name" value="NON-SPECIFIC LIPID-TRANSFER PROTEIN 2-RELATED"/>
    <property type="match status" value="1"/>
</dbReference>
<protein>
    <recommendedName>
        <fullName evidence="4">Non-specific lipid-transfer protein</fullName>
    </recommendedName>
</protein>
<dbReference type="InterPro" id="IPR036312">
    <property type="entry name" value="Bifun_inhib/LTP/seed_sf"/>
</dbReference>
<dbReference type="InterPro" id="IPR016140">
    <property type="entry name" value="Bifunc_inhib/LTP/seed_store"/>
</dbReference>
<keyword evidence="2 4" id="KW-0813">Transport</keyword>
<dbReference type="SUPFAM" id="SSF47699">
    <property type="entry name" value="Bifunctional inhibitor/lipid-transfer protein/seed storage 2S albumin"/>
    <property type="match status" value="1"/>
</dbReference>
<gene>
    <name evidence="7" type="ORF">CASFOL_041191</name>
</gene>
<evidence type="ECO:0000313" key="8">
    <source>
        <dbReference type="Proteomes" id="UP001632038"/>
    </source>
</evidence>
<evidence type="ECO:0000256" key="4">
    <source>
        <dbReference type="RuleBase" id="RU000628"/>
    </source>
</evidence>
<dbReference type="CDD" id="cd01960">
    <property type="entry name" value="nsLTP1"/>
    <property type="match status" value="1"/>
</dbReference>
<feature type="domain" description="Bifunctional inhibitor/plant lipid transfer protein/seed storage helical" evidence="6">
    <location>
        <begin position="28"/>
        <end position="112"/>
    </location>
</feature>
<evidence type="ECO:0000256" key="5">
    <source>
        <dbReference type="SAM" id="SignalP"/>
    </source>
</evidence>
<dbReference type="Pfam" id="PF00234">
    <property type="entry name" value="Tryp_alpha_amyl"/>
    <property type="match status" value="1"/>
</dbReference>
<dbReference type="PRINTS" id="PR00382">
    <property type="entry name" value="LIPIDTRNSFER"/>
</dbReference>
<evidence type="ECO:0000259" key="6">
    <source>
        <dbReference type="SMART" id="SM00499"/>
    </source>
</evidence>
<evidence type="ECO:0000313" key="7">
    <source>
        <dbReference type="EMBL" id="KAL3615530.1"/>
    </source>
</evidence>
<sequence length="144" mass="15339">MKGSILAVIAILAICQLAVRPGVEAVTCGQVDAALMPCVGYLTGGAGPSPACCDGVKAVKGLATTTADKRTSCGCVKAAANRYANLKDDAAQSLPTKCGVQLDIPISRTVDCNKSDQLIRHEEYAAQRRMELQFEYYESLLMYF</sequence>
<name>A0ABD3BDS2_9LAMI</name>
<organism evidence="7 8">
    <name type="scientific">Castilleja foliolosa</name>
    <dbReference type="NCBI Taxonomy" id="1961234"/>
    <lineage>
        <taxon>Eukaryota</taxon>
        <taxon>Viridiplantae</taxon>
        <taxon>Streptophyta</taxon>
        <taxon>Embryophyta</taxon>
        <taxon>Tracheophyta</taxon>
        <taxon>Spermatophyta</taxon>
        <taxon>Magnoliopsida</taxon>
        <taxon>eudicotyledons</taxon>
        <taxon>Gunneridae</taxon>
        <taxon>Pentapetalae</taxon>
        <taxon>asterids</taxon>
        <taxon>lamiids</taxon>
        <taxon>Lamiales</taxon>
        <taxon>Orobanchaceae</taxon>
        <taxon>Pedicularideae</taxon>
        <taxon>Castillejinae</taxon>
        <taxon>Castilleja</taxon>
    </lineage>
</organism>
<dbReference type="SMART" id="SM00499">
    <property type="entry name" value="AAI"/>
    <property type="match status" value="1"/>
</dbReference>
<evidence type="ECO:0000256" key="2">
    <source>
        <dbReference type="ARBA" id="ARBA00022448"/>
    </source>
</evidence>
<dbReference type="Gene3D" id="1.10.110.10">
    <property type="entry name" value="Plant lipid-transfer and hydrophobic proteins"/>
    <property type="match status" value="1"/>
</dbReference>
<proteinExistence type="inferred from homology"/>
<dbReference type="Proteomes" id="UP001632038">
    <property type="component" value="Unassembled WGS sequence"/>
</dbReference>